<dbReference type="AlphaFoldDB" id="A0A6C0HK98"/>
<protein>
    <submittedName>
        <fullName evidence="1">Uncharacterized protein</fullName>
    </submittedName>
</protein>
<sequence length="85" mass="10377">MGLHEDVVYEMKQYVEAGNLSAMQILWEECQYDSNVYRVILWDTLFYDVYCYARQYQRYEMVQWLWGMLHTFDASVQDTLISLLR</sequence>
<accession>A0A6C0HK98</accession>
<name>A0A6C0HK98_9ZZZZ</name>
<reference evidence="1" key="1">
    <citation type="journal article" date="2020" name="Nature">
        <title>Giant virus diversity and host interactions through global metagenomics.</title>
        <authorList>
            <person name="Schulz F."/>
            <person name="Roux S."/>
            <person name="Paez-Espino D."/>
            <person name="Jungbluth S."/>
            <person name="Walsh D.A."/>
            <person name="Denef V.J."/>
            <person name="McMahon K.D."/>
            <person name="Konstantinidis K.T."/>
            <person name="Eloe-Fadrosh E.A."/>
            <person name="Kyrpides N.C."/>
            <person name="Woyke T."/>
        </authorList>
    </citation>
    <scope>NUCLEOTIDE SEQUENCE</scope>
    <source>
        <strain evidence="1">GVMAG-M-3300023184-121</strain>
    </source>
</reference>
<evidence type="ECO:0000313" key="1">
    <source>
        <dbReference type="EMBL" id="QHT80797.1"/>
    </source>
</evidence>
<dbReference type="EMBL" id="MN739974">
    <property type="protein sequence ID" value="QHT80797.1"/>
    <property type="molecule type" value="Genomic_DNA"/>
</dbReference>
<organism evidence="1">
    <name type="scientific">viral metagenome</name>
    <dbReference type="NCBI Taxonomy" id="1070528"/>
    <lineage>
        <taxon>unclassified sequences</taxon>
        <taxon>metagenomes</taxon>
        <taxon>organismal metagenomes</taxon>
    </lineage>
</organism>
<proteinExistence type="predicted"/>